<dbReference type="Proteomes" id="UP001152607">
    <property type="component" value="Unassembled WGS sequence"/>
</dbReference>
<sequence>MYYNTTTTTNNLLNPHRQSFLSVCSVSHIQNVSWAPLTRPDSNSAPITCCFPSLVATRMLYPNTPSSPCIIIVLSTTCIYAASFLCARGEGEGEGVLHGTYTSFPFFLLPAACSRREEGEGTVCAVYMLVPGTHECQPRFDSRCAMLAHFVYAVCCCMNMLCCRLCRVVWSLVSRIYIWFGGVGIGELDCFLRDDAVVRVRFL</sequence>
<proteinExistence type="predicted"/>
<name>A0A9W4XSB9_9PLEO</name>
<dbReference type="AlphaFoldDB" id="A0A9W4XSB9"/>
<organism evidence="1 2">
    <name type="scientific">Periconia digitata</name>
    <dbReference type="NCBI Taxonomy" id="1303443"/>
    <lineage>
        <taxon>Eukaryota</taxon>
        <taxon>Fungi</taxon>
        <taxon>Dikarya</taxon>
        <taxon>Ascomycota</taxon>
        <taxon>Pezizomycotina</taxon>
        <taxon>Dothideomycetes</taxon>
        <taxon>Pleosporomycetidae</taxon>
        <taxon>Pleosporales</taxon>
        <taxon>Massarineae</taxon>
        <taxon>Periconiaceae</taxon>
        <taxon>Periconia</taxon>
    </lineage>
</organism>
<evidence type="ECO:0000313" key="1">
    <source>
        <dbReference type="EMBL" id="CAI6335766.1"/>
    </source>
</evidence>
<accession>A0A9W4XSB9</accession>
<protein>
    <submittedName>
        <fullName evidence="1">Uncharacterized protein</fullName>
    </submittedName>
</protein>
<evidence type="ECO:0000313" key="2">
    <source>
        <dbReference type="Proteomes" id="UP001152607"/>
    </source>
</evidence>
<reference evidence="1" key="1">
    <citation type="submission" date="2023-01" db="EMBL/GenBank/DDBJ databases">
        <authorList>
            <person name="Van Ghelder C."/>
            <person name="Rancurel C."/>
        </authorList>
    </citation>
    <scope>NUCLEOTIDE SEQUENCE</scope>
    <source>
        <strain evidence="1">CNCM I-4278</strain>
    </source>
</reference>
<comment type="caution">
    <text evidence="1">The sequence shown here is derived from an EMBL/GenBank/DDBJ whole genome shotgun (WGS) entry which is preliminary data.</text>
</comment>
<dbReference type="EMBL" id="CAOQHR010000006">
    <property type="protein sequence ID" value="CAI6335766.1"/>
    <property type="molecule type" value="Genomic_DNA"/>
</dbReference>
<gene>
    <name evidence="1" type="ORF">PDIGIT_LOCUS8851</name>
</gene>
<keyword evidence="2" id="KW-1185">Reference proteome</keyword>